<evidence type="ECO:0000256" key="1">
    <source>
        <dbReference type="SAM" id="Phobius"/>
    </source>
</evidence>
<keyword evidence="1" id="KW-0472">Membrane</keyword>
<dbReference type="Proteomes" id="UP000000449">
    <property type="component" value="Chromosome"/>
</dbReference>
<organism evidence="2 3">
    <name type="scientific">Streptococcus uberis (strain ATCC BAA-854 / 0140J)</name>
    <dbReference type="NCBI Taxonomy" id="218495"/>
    <lineage>
        <taxon>Bacteria</taxon>
        <taxon>Bacillati</taxon>
        <taxon>Bacillota</taxon>
        <taxon>Bacilli</taxon>
        <taxon>Lactobacillales</taxon>
        <taxon>Streptococcaceae</taxon>
        <taxon>Streptococcus</taxon>
    </lineage>
</organism>
<dbReference type="KEGG" id="sub:SUB0587"/>
<accession>B9DRK3</accession>
<name>B9DRK3_STRU0</name>
<gene>
    <name evidence="2" type="ordered locus">SUB0587</name>
</gene>
<dbReference type="RefSeq" id="WP_012658112.1">
    <property type="nucleotide sequence ID" value="NC_012004.1"/>
</dbReference>
<keyword evidence="1" id="KW-1133">Transmembrane helix</keyword>
<evidence type="ECO:0000313" key="3">
    <source>
        <dbReference type="Proteomes" id="UP000000449"/>
    </source>
</evidence>
<feature type="transmembrane region" description="Helical" evidence="1">
    <location>
        <begin position="6"/>
        <end position="39"/>
    </location>
</feature>
<dbReference type="EMBL" id="AM946015">
    <property type="protein sequence ID" value="CAR41387.1"/>
    <property type="molecule type" value="Genomic_DNA"/>
</dbReference>
<dbReference type="AlphaFoldDB" id="B9DRK3"/>
<sequence length="46" mass="5293">MKKEHISYLSAAIFILYGLFSHKFIFMFLGCALALIGLADHYKNKK</sequence>
<keyword evidence="1" id="KW-0812">Transmembrane</keyword>
<keyword evidence="3" id="KW-1185">Reference proteome</keyword>
<protein>
    <submittedName>
        <fullName evidence="2">Membrane protein</fullName>
    </submittedName>
</protein>
<proteinExistence type="predicted"/>
<evidence type="ECO:0000313" key="2">
    <source>
        <dbReference type="EMBL" id="CAR41387.1"/>
    </source>
</evidence>
<dbReference type="HOGENOM" id="CLU_216949_0_0_9"/>
<reference evidence="3" key="1">
    <citation type="journal article" date="2009" name="BMC Genomics">
        <title>Evidence for niche adaptation in the genome of the bovine pathogen Streptococcus uberis.</title>
        <authorList>
            <person name="Ward P.N."/>
            <person name="Holden M.T.G."/>
            <person name="Leigh J.A."/>
            <person name="Lennard N."/>
            <person name="Bignell A."/>
            <person name="Barron A."/>
            <person name="Clark L."/>
            <person name="Quail M.A."/>
            <person name="Woodward J."/>
            <person name="Barrell B.G."/>
            <person name="Egan S.A."/>
            <person name="Field T.R."/>
            <person name="Maskell D."/>
            <person name="Kehoe M."/>
            <person name="Dowson C.G."/>
            <person name="Chanter N."/>
            <person name="Whatmore A.M."/>
            <person name="Bentley S.D."/>
            <person name="Parkhill J."/>
        </authorList>
    </citation>
    <scope>NUCLEOTIDE SEQUENCE [LARGE SCALE GENOMIC DNA]</scope>
    <source>
        <strain evidence="3">ATCC BAA-854 / 0140J</strain>
    </source>
</reference>